<dbReference type="InterPro" id="IPR007055">
    <property type="entry name" value="BON_dom"/>
</dbReference>
<dbReference type="AlphaFoldDB" id="A0A5C6DWV4"/>
<dbReference type="Proteomes" id="UP000315471">
    <property type="component" value="Unassembled WGS sequence"/>
</dbReference>
<reference evidence="2 3" key="1">
    <citation type="submission" date="2019-02" db="EMBL/GenBank/DDBJ databases">
        <title>Deep-cultivation of Planctomycetes and their phenomic and genomic characterization uncovers novel biology.</title>
        <authorList>
            <person name="Wiegand S."/>
            <person name="Jogler M."/>
            <person name="Boedeker C."/>
            <person name="Pinto D."/>
            <person name="Vollmers J."/>
            <person name="Rivas-Marin E."/>
            <person name="Kohn T."/>
            <person name="Peeters S.H."/>
            <person name="Heuer A."/>
            <person name="Rast P."/>
            <person name="Oberbeckmann S."/>
            <person name="Bunk B."/>
            <person name="Jeske O."/>
            <person name="Meyerdierks A."/>
            <person name="Storesund J.E."/>
            <person name="Kallscheuer N."/>
            <person name="Luecker S."/>
            <person name="Lage O.M."/>
            <person name="Pohl T."/>
            <person name="Merkel B.J."/>
            <person name="Hornburger P."/>
            <person name="Mueller R.-W."/>
            <person name="Bruemmer F."/>
            <person name="Labrenz M."/>
            <person name="Spormann A.M."/>
            <person name="Op Den Camp H."/>
            <person name="Overmann J."/>
            <person name="Amann R."/>
            <person name="Jetten M.S.M."/>
            <person name="Mascher T."/>
            <person name="Medema M.H."/>
            <person name="Devos D.P."/>
            <person name="Kaster A.-K."/>
            <person name="Ovreas L."/>
            <person name="Rohde M."/>
            <person name="Galperin M.Y."/>
            <person name="Jogler C."/>
        </authorList>
    </citation>
    <scope>NUCLEOTIDE SEQUENCE [LARGE SCALE GENOMIC DNA]</scope>
    <source>
        <strain evidence="2 3">Q31b</strain>
    </source>
</reference>
<gene>
    <name evidence="2" type="ORF">Q31b_31760</name>
</gene>
<dbReference type="EMBL" id="SJPY01000005">
    <property type="protein sequence ID" value="TWU39861.1"/>
    <property type="molecule type" value="Genomic_DNA"/>
</dbReference>
<organism evidence="2 3">
    <name type="scientific">Novipirellula aureliae</name>
    <dbReference type="NCBI Taxonomy" id="2527966"/>
    <lineage>
        <taxon>Bacteria</taxon>
        <taxon>Pseudomonadati</taxon>
        <taxon>Planctomycetota</taxon>
        <taxon>Planctomycetia</taxon>
        <taxon>Pirellulales</taxon>
        <taxon>Pirellulaceae</taxon>
        <taxon>Novipirellula</taxon>
    </lineage>
</organism>
<feature type="domain" description="BON" evidence="1">
    <location>
        <begin position="1"/>
        <end position="68"/>
    </location>
</feature>
<name>A0A5C6DWV4_9BACT</name>
<evidence type="ECO:0000259" key="1">
    <source>
        <dbReference type="PROSITE" id="PS50914"/>
    </source>
</evidence>
<keyword evidence="3" id="KW-1185">Reference proteome</keyword>
<dbReference type="Pfam" id="PF04972">
    <property type="entry name" value="BON"/>
    <property type="match status" value="1"/>
</dbReference>
<evidence type="ECO:0000313" key="2">
    <source>
        <dbReference type="EMBL" id="TWU39861.1"/>
    </source>
</evidence>
<dbReference type="PROSITE" id="PS50914">
    <property type="entry name" value="BON"/>
    <property type="match status" value="1"/>
</dbReference>
<accession>A0A5C6DWV4</accession>
<dbReference type="RefSeq" id="WP_197171588.1">
    <property type="nucleotide sequence ID" value="NZ_SJPY01000005.1"/>
</dbReference>
<comment type="caution">
    <text evidence="2">The sequence shown here is derived from an EMBL/GenBank/DDBJ whole genome shotgun (WGS) entry which is preliminary data.</text>
</comment>
<proteinExistence type="predicted"/>
<dbReference type="Gene3D" id="3.30.1340.30">
    <property type="match status" value="1"/>
</dbReference>
<sequence>MNENTIEQRLINTLVRFGFPHLQVTVDSQGVAELIGSVATSDDRAFVASIASTTPGVTSVKNQLRVAKP</sequence>
<protein>
    <submittedName>
        <fullName evidence="2">BON domain protein</fullName>
    </submittedName>
</protein>
<evidence type="ECO:0000313" key="3">
    <source>
        <dbReference type="Proteomes" id="UP000315471"/>
    </source>
</evidence>